<evidence type="ECO:0000313" key="2">
    <source>
        <dbReference type="Proteomes" id="UP000551501"/>
    </source>
</evidence>
<dbReference type="InterPro" id="IPR015946">
    <property type="entry name" value="KH_dom-like_a/b"/>
</dbReference>
<keyword evidence="2" id="KW-1185">Reference proteome</keyword>
<name>A0A840EPW9_9ACTN</name>
<gene>
    <name evidence="1" type="ORF">BKA16_001427</name>
</gene>
<organism evidence="1 2">
    <name type="scientific">Gordonia humi</name>
    <dbReference type="NCBI Taxonomy" id="686429"/>
    <lineage>
        <taxon>Bacteria</taxon>
        <taxon>Bacillati</taxon>
        <taxon>Actinomycetota</taxon>
        <taxon>Actinomycetes</taxon>
        <taxon>Mycobacteriales</taxon>
        <taxon>Gordoniaceae</taxon>
        <taxon>Gordonia</taxon>
    </lineage>
</organism>
<dbReference type="PANTHER" id="PTHR35368:SF1">
    <property type="entry name" value="HYDROPEROXIDE REDUCTASE"/>
    <property type="match status" value="1"/>
</dbReference>
<dbReference type="SUPFAM" id="SSF82784">
    <property type="entry name" value="OsmC-like"/>
    <property type="match status" value="1"/>
</dbReference>
<proteinExistence type="predicted"/>
<dbReference type="InterPro" id="IPR052924">
    <property type="entry name" value="OsmC/Ohr_hydroprdx_reductase"/>
</dbReference>
<dbReference type="Proteomes" id="UP000551501">
    <property type="component" value="Unassembled WGS sequence"/>
</dbReference>
<dbReference type="InterPro" id="IPR003718">
    <property type="entry name" value="OsmC/Ohr_fam"/>
</dbReference>
<sequence length="182" mass="19116">MTTAQTLAHQIPDSGTALNTIAAQTARAVEAKPANAAVVFTASATGGEGVSSAIDLRSFSVNVDEPPTLGGGDSAPNPVEYYLAALLSCQVVTYRFWAERLGLEITKLSLTGEGDLDVRGFFGLDDGVRAGFTEVRVTVDIEGPESPERYRELQEVVDAHCPVHDLTTNPTPVVTSLQVAGA</sequence>
<dbReference type="AlphaFoldDB" id="A0A840EPW9"/>
<dbReference type="Pfam" id="PF02566">
    <property type="entry name" value="OsmC"/>
    <property type="match status" value="1"/>
</dbReference>
<dbReference type="InterPro" id="IPR036102">
    <property type="entry name" value="OsmC/Ohrsf"/>
</dbReference>
<dbReference type="Gene3D" id="3.30.300.20">
    <property type="match status" value="1"/>
</dbReference>
<protein>
    <submittedName>
        <fullName evidence="1">Putative OsmC-like protein</fullName>
    </submittedName>
</protein>
<comment type="caution">
    <text evidence="1">The sequence shown here is derived from an EMBL/GenBank/DDBJ whole genome shotgun (WGS) entry which is preliminary data.</text>
</comment>
<accession>A0A840EPW9</accession>
<dbReference type="PANTHER" id="PTHR35368">
    <property type="entry name" value="HYDROPEROXIDE REDUCTASE"/>
    <property type="match status" value="1"/>
</dbReference>
<reference evidence="1 2" key="1">
    <citation type="submission" date="2020-08" db="EMBL/GenBank/DDBJ databases">
        <title>Sequencing the genomes of 1000 actinobacteria strains.</title>
        <authorList>
            <person name="Klenk H.-P."/>
        </authorList>
    </citation>
    <scope>NUCLEOTIDE SEQUENCE [LARGE SCALE GENOMIC DNA]</scope>
    <source>
        <strain evidence="1 2">DSM 45298</strain>
    </source>
</reference>
<evidence type="ECO:0000313" key="1">
    <source>
        <dbReference type="EMBL" id="MBB4134875.1"/>
    </source>
</evidence>
<dbReference type="EMBL" id="JACIFP010000001">
    <property type="protein sequence ID" value="MBB4134875.1"/>
    <property type="molecule type" value="Genomic_DNA"/>
</dbReference>